<dbReference type="InterPro" id="IPR041685">
    <property type="entry name" value="AAA_GajA/Old/RecF-like"/>
</dbReference>
<dbReference type="InterPro" id="IPR027417">
    <property type="entry name" value="P-loop_NTPase"/>
</dbReference>
<gene>
    <name evidence="3" type="ORF">BI308_23740</name>
</gene>
<dbReference type="Proteomes" id="UP000183940">
    <property type="component" value="Unassembled WGS sequence"/>
</dbReference>
<dbReference type="SUPFAM" id="SSF52540">
    <property type="entry name" value="P-loop containing nucleoside triphosphate hydrolases"/>
    <property type="match status" value="1"/>
</dbReference>
<dbReference type="Pfam" id="PF13175">
    <property type="entry name" value="AAA_15"/>
    <property type="match status" value="1"/>
</dbReference>
<dbReference type="Gene3D" id="3.10.450.620">
    <property type="entry name" value="JHP933, nucleotidyltransferase-like core domain"/>
    <property type="match status" value="1"/>
</dbReference>
<keyword evidence="4" id="KW-1185">Reference proteome</keyword>
<dbReference type="Pfam" id="PF08843">
    <property type="entry name" value="AbiEii"/>
    <property type="match status" value="1"/>
</dbReference>
<evidence type="ECO:0000259" key="2">
    <source>
        <dbReference type="Pfam" id="PF13304"/>
    </source>
</evidence>
<feature type="domain" description="ATPase AAA-type core" evidence="2">
    <location>
        <begin position="239"/>
        <end position="312"/>
    </location>
</feature>
<proteinExistence type="predicted"/>
<reference evidence="3" key="1">
    <citation type="submission" date="2016-10" db="EMBL/GenBank/DDBJ databases">
        <title>CRISPR-Cas defence system in Roseofilum reptotaenium: evidence of a bacteriophage-cyanobacterium arms race in the coral black band disease.</title>
        <authorList>
            <person name="Buerger P."/>
            <person name="Wood-Charlson E.M."/>
            <person name="Weynberg K.D."/>
            <person name="Willis B."/>
            <person name="Van Oppen M.J."/>
        </authorList>
    </citation>
    <scope>NUCLEOTIDE SEQUENCE [LARGE SCALE GENOMIC DNA]</scope>
    <source>
        <strain evidence="3">AO1-A</strain>
    </source>
</reference>
<dbReference type="InterPro" id="IPR014942">
    <property type="entry name" value="AbiEii"/>
</dbReference>
<dbReference type="Pfam" id="PF13304">
    <property type="entry name" value="AAA_21"/>
    <property type="match status" value="1"/>
</dbReference>
<dbReference type="EMBL" id="MLAW01000065">
    <property type="protein sequence ID" value="OJJ16247.1"/>
    <property type="molecule type" value="Genomic_DNA"/>
</dbReference>
<protein>
    <submittedName>
        <fullName evidence="3">Uncharacterized protein</fullName>
    </submittedName>
</protein>
<evidence type="ECO:0000313" key="4">
    <source>
        <dbReference type="Proteomes" id="UP000183940"/>
    </source>
</evidence>
<evidence type="ECO:0000313" key="3">
    <source>
        <dbReference type="EMBL" id="OJJ16247.1"/>
    </source>
</evidence>
<dbReference type="GO" id="GO:0016887">
    <property type="term" value="F:ATP hydrolysis activity"/>
    <property type="evidence" value="ECO:0007669"/>
    <property type="project" value="InterPro"/>
</dbReference>
<dbReference type="STRING" id="1925591.BI308_23740"/>
<name>A0A1L9QKB2_9CYAN</name>
<dbReference type="PANTHER" id="PTHR43581">
    <property type="entry name" value="ATP/GTP PHOSPHATASE"/>
    <property type="match status" value="1"/>
</dbReference>
<dbReference type="GO" id="GO:0005524">
    <property type="term" value="F:ATP binding"/>
    <property type="evidence" value="ECO:0007669"/>
    <property type="project" value="InterPro"/>
</dbReference>
<accession>A0A1L9QKB2</accession>
<dbReference type="AlphaFoldDB" id="A0A1L9QKB2"/>
<dbReference type="InterPro" id="IPR051396">
    <property type="entry name" value="Bact_Antivir_Def_Nuclease"/>
</dbReference>
<dbReference type="InterPro" id="IPR003959">
    <property type="entry name" value="ATPase_AAA_core"/>
</dbReference>
<comment type="caution">
    <text evidence="3">The sequence shown here is derived from an EMBL/GenBank/DDBJ whole genome shotgun (WGS) entry which is preliminary data.</text>
</comment>
<sequence length="537" mass="61507">MYPLDTVTIHQFRGLQDLELKDLGQINLLVGMNNCGKTSVLEALLLYANPLDIKTWLTLSRLREGALRLPSSRFESLQWLFPKQPQILEAESIPTGIKISSQGASAIKEIAINYQDREEIRFFVKPEPVTPEDVFEEYEKEFQETSSRLELDIEITQNPKSPNLKGMIPVGVERKIIFEGTGKASIFPELKKEWKKLSLPIAIITPESHRSNFGQLRLLSKASFENFKFDVIQLLKIMDDDIEDLEILINPQTVSHQASIYIQHKKLGLTPLNTFGDGVRRLLHIALQLPRAKDGILLIDELESTIHTEALEESFQYQRIVQILHQLRADFLQECNVYFGGGTLLALMYGEYRQSQNIDFLCSDRQGYRQLREAIFTQQYAALFKNTEGLSFPREIRADRYGVRFPIMIDDVNIRLEIVSEGRIELDDPDTLEWCPVPSLSLIDRAAEKLLANSDRWMDSSVLSRDLIDLAILAYHGDLPDRSFIKAEAAYPVREPLKRAIAAFRELADGGDRYYQALQIQNPTQIREGLEQLSRVR</sequence>
<dbReference type="PANTHER" id="PTHR43581:SF4">
    <property type="entry name" value="ATP_GTP PHOSPHATASE"/>
    <property type="match status" value="1"/>
</dbReference>
<organism evidence="3 4">
    <name type="scientific">Roseofilum reptotaenium AO1-A</name>
    <dbReference type="NCBI Taxonomy" id="1925591"/>
    <lineage>
        <taxon>Bacteria</taxon>
        <taxon>Bacillati</taxon>
        <taxon>Cyanobacteriota</taxon>
        <taxon>Cyanophyceae</taxon>
        <taxon>Desertifilales</taxon>
        <taxon>Desertifilaceae</taxon>
        <taxon>Roseofilum</taxon>
    </lineage>
</organism>
<dbReference type="Gene3D" id="3.40.50.300">
    <property type="entry name" value="P-loop containing nucleotide triphosphate hydrolases"/>
    <property type="match status" value="1"/>
</dbReference>
<feature type="domain" description="Endonuclease GajA/Old nuclease/RecF-like AAA" evidence="1">
    <location>
        <begin position="4"/>
        <end position="153"/>
    </location>
</feature>
<evidence type="ECO:0000259" key="1">
    <source>
        <dbReference type="Pfam" id="PF13175"/>
    </source>
</evidence>